<dbReference type="EMBL" id="LT670848">
    <property type="protein sequence ID" value="SHM63998.1"/>
    <property type="molecule type" value="Genomic_DNA"/>
</dbReference>
<organism evidence="2 3">
    <name type="scientific">Salegentibacter salegens</name>
    <dbReference type="NCBI Taxonomy" id="143223"/>
    <lineage>
        <taxon>Bacteria</taxon>
        <taxon>Pseudomonadati</taxon>
        <taxon>Bacteroidota</taxon>
        <taxon>Flavobacteriia</taxon>
        <taxon>Flavobacteriales</taxon>
        <taxon>Flavobacteriaceae</taxon>
        <taxon>Salegentibacter</taxon>
    </lineage>
</organism>
<dbReference type="Proteomes" id="UP000190235">
    <property type="component" value="Chromosome I"/>
</dbReference>
<proteinExistence type="predicted"/>
<gene>
    <name evidence="2" type="ORF">SAMN05878281_1389</name>
</gene>
<reference evidence="3" key="1">
    <citation type="submission" date="2016-11" db="EMBL/GenBank/DDBJ databases">
        <authorList>
            <person name="Varghese N."/>
            <person name="Submissions S."/>
        </authorList>
    </citation>
    <scope>NUCLEOTIDE SEQUENCE [LARGE SCALE GENOMIC DNA]</scope>
    <source>
        <strain evidence="3">ACAM 48</strain>
    </source>
</reference>
<evidence type="ECO:0000313" key="3">
    <source>
        <dbReference type="Proteomes" id="UP000190235"/>
    </source>
</evidence>
<keyword evidence="1" id="KW-0472">Membrane</keyword>
<protein>
    <submittedName>
        <fullName evidence="2">Uncharacterized protein</fullName>
    </submittedName>
</protein>
<feature type="transmembrane region" description="Helical" evidence="1">
    <location>
        <begin position="12"/>
        <end position="31"/>
    </location>
</feature>
<accession>A0A1M7KFE0</accession>
<name>A0A1M7KFE0_9FLAO</name>
<evidence type="ECO:0000256" key="1">
    <source>
        <dbReference type="SAM" id="Phobius"/>
    </source>
</evidence>
<dbReference type="STRING" id="143223.SAMN05878281_1389"/>
<dbReference type="RefSeq" id="WP_154045346.1">
    <property type="nucleotide sequence ID" value="NZ_LT670848.1"/>
</dbReference>
<evidence type="ECO:0000313" key="2">
    <source>
        <dbReference type="EMBL" id="SHM63998.1"/>
    </source>
</evidence>
<dbReference type="AlphaFoldDB" id="A0A1M7KFE0"/>
<keyword evidence="1" id="KW-0812">Transmembrane</keyword>
<keyword evidence="1" id="KW-1133">Transmembrane helix</keyword>
<keyword evidence="3" id="KW-1185">Reference proteome</keyword>
<sequence>MENHKTNRKYNFNFLEILGIIALIIIAVYILDFTIEAALDGWNNPV</sequence>